<dbReference type="AlphaFoldDB" id="A0A163ME40"/>
<dbReference type="InterPro" id="IPR007763">
    <property type="entry name" value="NDUFA12"/>
</dbReference>
<dbReference type="GO" id="GO:0005739">
    <property type="term" value="C:mitochondrion"/>
    <property type="evidence" value="ECO:0007669"/>
    <property type="project" value="TreeGrafter"/>
</dbReference>
<evidence type="ECO:0000256" key="1">
    <source>
        <dbReference type="ARBA" id="ARBA00007355"/>
    </source>
</evidence>
<gene>
    <name evidence="3" type="primary">ABSGL_09835.1 scaffold 11641</name>
</gene>
<dbReference type="GO" id="GO:0045271">
    <property type="term" value="C:respiratory chain complex I"/>
    <property type="evidence" value="ECO:0007669"/>
    <property type="project" value="InterPro"/>
</dbReference>
<dbReference type="GO" id="GO:0032981">
    <property type="term" value="P:mitochondrial respiratory chain complex I assembly"/>
    <property type="evidence" value="ECO:0007669"/>
    <property type="project" value="TreeGrafter"/>
</dbReference>
<evidence type="ECO:0008006" key="5">
    <source>
        <dbReference type="Google" id="ProtNLM"/>
    </source>
</evidence>
<evidence type="ECO:0000313" key="3">
    <source>
        <dbReference type="EMBL" id="SAM03979.1"/>
    </source>
</evidence>
<name>A0A163ME40_ABSGL</name>
<accession>A0A163ME40</accession>
<dbReference type="STRING" id="4829.A0A163ME40"/>
<proteinExistence type="inferred from homology"/>
<dbReference type="InParanoid" id="A0A163ME40"/>
<reference evidence="3" key="1">
    <citation type="submission" date="2016-04" db="EMBL/GenBank/DDBJ databases">
        <authorList>
            <person name="Evans L.H."/>
            <person name="Alamgir A."/>
            <person name="Owens N."/>
            <person name="Weber N.D."/>
            <person name="Virtaneva K."/>
            <person name="Barbian K."/>
            <person name="Babar A."/>
            <person name="Rosenke K."/>
        </authorList>
    </citation>
    <scope>NUCLEOTIDE SEQUENCE [LARGE SCALE GENOMIC DNA]</scope>
    <source>
        <strain evidence="3">CBS 101.48</strain>
    </source>
</reference>
<dbReference type="InterPro" id="IPR052618">
    <property type="entry name" value="ComplexI_NDUFA12"/>
</dbReference>
<dbReference type="OrthoDB" id="10255576at2759"/>
<feature type="region of interest" description="Disordered" evidence="2">
    <location>
        <begin position="108"/>
        <end position="160"/>
    </location>
</feature>
<feature type="compositionally biased region" description="Basic and acidic residues" evidence="2">
    <location>
        <begin position="108"/>
        <end position="122"/>
    </location>
</feature>
<dbReference type="EMBL" id="LT554318">
    <property type="protein sequence ID" value="SAM03979.1"/>
    <property type="molecule type" value="Genomic_DNA"/>
</dbReference>
<dbReference type="PANTHER" id="PTHR32470">
    <property type="entry name" value="ADH DEHYDROGENASE [UBIQUINONE] 1 ALPHA SUBCOMPLEX ASSEMBLY FACTOR 2"/>
    <property type="match status" value="1"/>
</dbReference>
<dbReference type="OMA" id="TAQWHQW"/>
<dbReference type="Proteomes" id="UP000078561">
    <property type="component" value="Unassembled WGS sequence"/>
</dbReference>
<organism evidence="3">
    <name type="scientific">Absidia glauca</name>
    <name type="common">Pin mould</name>
    <dbReference type="NCBI Taxonomy" id="4829"/>
    <lineage>
        <taxon>Eukaryota</taxon>
        <taxon>Fungi</taxon>
        <taxon>Fungi incertae sedis</taxon>
        <taxon>Mucoromycota</taxon>
        <taxon>Mucoromycotina</taxon>
        <taxon>Mucoromycetes</taxon>
        <taxon>Mucorales</taxon>
        <taxon>Cunninghamellaceae</taxon>
        <taxon>Absidia</taxon>
    </lineage>
</organism>
<keyword evidence="4" id="KW-1185">Reference proteome</keyword>
<comment type="similarity">
    <text evidence="1">Belongs to the complex I NDUFA12 subunit family.</text>
</comment>
<dbReference type="PANTHER" id="PTHR32470:SF2">
    <property type="entry name" value="NADH DEHYDROGENASE [UBIQUINONE] 1 ALPHA SUBCOMPLEX ASSEMBLY FACTOR 2"/>
    <property type="match status" value="1"/>
</dbReference>
<feature type="compositionally biased region" description="Polar residues" evidence="2">
    <location>
        <begin position="129"/>
        <end position="145"/>
    </location>
</feature>
<sequence length="160" mass="19055">MSKPIGLMQRLSVSYKNMKLPWKKNVLVGTDLDGNEYWEMPSPLGGRYKRWVQMKEHDDYAVFNQNQLPVQWQAWLRHTRFEAPSIPELVQEQRRRMIIQERAKKLDQEWEQRKLQKRKEQDEAAQLEEATNQTEQKTSEPTGQGDTFVPGEWTPTNARR</sequence>
<protein>
    <recommendedName>
        <fullName evidence="5">NADH dehydrogenase [ubiquinone] 1 alpha subcomplex subunit</fullName>
    </recommendedName>
</protein>
<evidence type="ECO:0000313" key="4">
    <source>
        <dbReference type="Proteomes" id="UP000078561"/>
    </source>
</evidence>
<dbReference type="Pfam" id="PF05071">
    <property type="entry name" value="NDUFA12"/>
    <property type="match status" value="1"/>
</dbReference>
<evidence type="ECO:0000256" key="2">
    <source>
        <dbReference type="SAM" id="MobiDB-lite"/>
    </source>
</evidence>